<feature type="non-terminal residue" evidence="2">
    <location>
        <position position="93"/>
    </location>
</feature>
<name>A0A7K9G7L4_LOXLE</name>
<sequence>GFHKFMRRFLPWLGVPELEKALVNISRVIRQIENQTNYAISTLQQEVTSLSKVNKNQMSLDLSLAPKGGICTGINTSCCVYVDQILRTQTDLE</sequence>
<organism evidence="2 3">
    <name type="scientific">Loxia leucoptera</name>
    <name type="common">White-winged crossbill</name>
    <dbReference type="NCBI Taxonomy" id="96539"/>
    <lineage>
        <taxon>Eukaryota</taxon>
        <taxon>Metazoa</taxon>
        <taxon>Chordata</taxon>
        <taxon>Craniata</taxon>
        <taxon>Vertebrata</taxon>
        <taxon>Euteleostomi</taxon>
        <taxon>Archelosauria</taxon>
        <taxon>Archosauria</taxon>
        <taxon>Dinosauria</taxon>
        <taxon>Saurischia</taxon>
        <taxon>Theropoda</taxon>
        <taxon>Coelurosauria</taxon>
        <taxon>Aves</taxon>
        <taxon>Neognathae</taxon>
        <taxon>Neoaves</taxon>
        <taxon>Telluraves</taxon>
        <taxon>Australaves</taxon>
        <taxon>Passeriformes</taxon>
        <taxon>Passeroidea</taxon>
        <taxon>Fringillidae</taxon>
        <taxon>Carduelinae</taxon>
        <taxon>Loxia</taxon>
    </lineage>
</organism>
<gene>
    <name evidence="2" type="primary">Ervv2_1</name>
    <name evidence="2" type="ORF">LOXLEU_R15475</name>
</gene>
<dbReference type="EMBL" id="VWZM01002595">
    <property type="protein sequence ID" value="NXG97315.1"/>
    <property type="molecule type" value="Genomic_DNA"/>
</dbReference>
<accession>A0A7K9G7L4</accession>
<dbReference type="SUPFAM" id="SSF58069">
    <property type="entry name" value="Virus ectodomain"/>
    <property type="match status" value="1"/>
</dbReference>
<proteinExistence type="predicted"/>
<comment type="caution">
    <text evidence="2">The sequence shown here is derived from an EMBL/GenBank/DDBJ whole genome shotgun (WGS) entry which is preliminary data.</text>
</comment>
<dbReference type="PANTHER" id="PTHR10424:SF73">
    <property type="entry name" value="ENDOGENOUS RETROVIRUS GROUP FC1 ENV POLYPROTEIN-RELATED"/>
    <property type="match status" value="1"/>
</dbReference>
<dbReference type="AlphaFoldDB" id="A0A7K9G7L4"/>
<dbReference type="InterPro" id="IPR018154">
    <property type="entry name" value="TLV/ENV_coat_polyprotein"/>
</dbReference>
<evidence type="ECO:0000256" key="1">
    <source>
        <dbReference type="ARBA" id="ARBA00023157"/>
    </source>
</evidence>
<dbReference type="Gene3D" id="1.10.287.210">
    <property type="match status" value="1"/>
</dbReference>
<dbReference type="Proteomes" id="UP000573793">
    <property type="component" value="Unassembled WGS sequence"/>
</dbReference>
<protein>
    <submittedName>
        <fullName evidence="2">ERVV2 protein</fullName>
    </submittedName>
</protein>
<keyword evidence="1" id="KW-1015">Disulfide bond</keyword>
<dbReference type="PANTHER" id="PTHR10424">
    <property type="entry name" value="VIRAL ENVELOPE PROTEIN"/>
    <property type="match status" value="1"/>
</dbReference>
<feature type="non-terminal residue" evidence="2">
    <location>
        <position position="1"/>
    </location>
</feature>
<keyword evidence="3" id="KW-1185">Reference proteome</keyword>
<evidence type="ECO:0000313" key="2">
    <source>
        <dbReference type="EMBL" id="NXG97315.1"/>
    </source>
</evidence>
<dbReference type="Pfam" id="PF00429">
    <property type="entry name" value="TLV_coat"/>
    <property type="match status" value="1"/>
</dbReference>
<reference evidence="2 3" key="1">
    <citation type="submission" date="2019-09" db="EMBL/GenBank/DDBJ databases">
        <title>Bird 10,000 Genomes (B10K) Project - Family phase.</title>
        <authorList>
            <person name="Zhang G."/>
        </authorList>
    </citation>
    <scope>NUCLEOTIDE SEQUENCE [LARGE SCALE GENOMIC DNA]</scope>
    <source>
        <strain evidence="2">B10K-DU-001-19</strain>
        <tissue evidence="2">Muscle</tissue>
    </source>
</reference>
<evidence type="ECO:0000313" key="3">
    <source>
        <dbReference type="Proteomes" id="UP000573793"/>
    </source>
</evidence>